<proteinExistence type="predicted"/>
<dbReference type="EMBL" id="CAJPDQ010000003">
    <property type="protein sequence ID" value="CAF9907117.1"/>
    <property type="molecule type" value="Genomic_DNA"/>
</dbReference>
<feature type="transmembrane region" description="Helical" evidence="6">
    <location>
        <begin position="525"/>
        <end position="546"/>
    </location>
</feature>
<evidence type="ECO:0000259" key="7">
    <source>
        <dbReference type="PROSITE" id="PS50850"/>
    </source>
</evidence>
<sequence length="566" mass="62181">MAEITAEYVPPQLWDPRLRRSTSSSSESGDSQRSHSPTTLAQRADGYTEGDALEKQSTNRQPRDEQLGTRISRVQSLTNRKANDGTFSHPLAHVKTTADNLVEFEGEDDPYRPINWPFRKKCITTALYGLTTMGATLASTIYSPEVPTISQEYGVGEEVAILGISFTLAGFGLGPLIFGPVSEVYGRKPAVLFPYFPGILFAFAGGASKDIQSILITRFFMGLCSSAPVVNTGGVLADIWAPTQRAAAMAFYALAVVGGPLFGPIIGGAFVVSGVNWRWVQFLSGIFMAVIWILDILILDESYPPALLAHKARRLRIKTGNWALHARHEEWDPAPMELVRKFGIRPFKMLTTPICFLVALYASFCYGLLYGNLAAFPIIFEQQRRWNPLIGSLPFLALFVGVLLASCVNVFNQKYYARAYKAAGNKAVPEARLPPMMFGSVFFAGGCFVLGWTSASNISVAWPLIGTLMLGIGFFTIFQAALNYLVDTFRVYSASAIAANTFLRSSFAVAFPLFIGPMYARLGVAWATSLLGFFATALIPIPFLFYRYGAALRQRGKYSREMETNS</sequence>
<dbReference type="PROSITE" id="PS50850">
    <property type="entry name" value="MFS"/>
    <property type="match status" value="1"/>
</dbReference>
<feature type="transmembrane region" description="Helical" evidence="6">
    <location>
        <begin position="279"/>
        <end position="299"/>
    </location>
</feature>
<evidence type="ECO:0000256" key="3">
    <source>
        <dbReference type="ARBA" id="ARBA00022989"/>
    </source>
</evidence>
<accession>A0A8H3HY06</accession>
<dbReference type="SUPFAM" id="SSF103473">
    <property type="entry name" value="MFS general substrate transporter"/>
    <property type="match status" value="1"/>
</dbReference>
<feature type="transmembrane region" description="Helical" evidence="6">
    <location>
        <begin position="159"/>
        <end position="178"/>
    </location>
</feature>
<protein>
    <recommendedName>
        <fullName evidence="7">Major facilitator superfamily (MFS) profile domain-containing protein</fullName>
    </recommendedName>
</protein>
<evidence type="ECO:0000313" key="9">
    <source>
        <dbReference type="Proteomes" id="UP000664169"/>
    </source>
</evidence>
<dbReference type="OrthoDB" id="9986881at2759"/>
<keyword evidence="2 6" id="KW-0812">Transmembrane</keyword>
<feature type="transmembrane region" description="Helical" evidence="6">
    <location>
        <begin position="214"/>
        <end position="237"/>
    </location>
</feature>
<dbReference type="PANTHER" id="PTHR23502">
    <property type="entry name" value="MAJOR FACILITATOR SUPERFAMILY"/>
    <property type="match status" value="1"/>
</dbReference>
<feature type="transmembrane region" description="Helical" evidence="6">
    <location>
        <begin position="461"/>
        <end position="485"/>
    </location>
</feature>
<evidence type="ECO:0000256" key="5">
    <source>
        <dbReference type="SAM" id="MobiDB-lite"/>
    </source>
</evidence>
<dbReference type="GO" id="GO:0005886">
    <property type="term" value="C:plasma membrane"/>
    <property type="evidence" value="ECO:0007669"/>
    <property type="project" value="TreeGrafter"/>
</dbReference>
<dbReference type="CDD" id="cd17323">
    <property type="entry name" value="MFS_Tpo1_MDR_like"/>
    <property type="match status" value="1"/>
</dbReference>
<dbReference type="Pfam" id="PF07690">
    <property type="entry name" value="MFS_1"/>
    <property type="match status" value="1"/>
</dbReference>
<dbReference type="AlphaFoldDB" id="A0A8H3HY06"/>
<evidence type="ECO:0000313" key="8">
    <source>
        <dbReference type="EMBL" id="CAF9907117.1"/>
    </source>
</evidence>
<evidence type="ECO:0000256" key="4">
    <source>
        <dbReference type="ARBA" id="ARBA00023136"/>
    </source>
</evidence>
<organism evidence="8 9">
    <name type="scientific">Gomphillus americanus</name>
    <dbReference type="NCBI Taxonomy" id="1940652"/>
    <lineage>
        <taxon>Eukaryota</taxon>
        <taxon>Fungi</taxon>
        <taxon>Dikarya</taxon>
        <taxon>Ascomycota</taxon>
        <taxon>Pezizomycotina</taxon>
        <taxon>Lecanoromycetes</taxon>
        <taxon>OSLEUM clade</taxon>
        <taxon>Ostropomycetidae</taxon>
        <taxon>Ostropales</taxon>
        <taxon>Graphidaceae</taxon>
        <taxon>Gomphilloideae</taxon>
        <taxon>Gomphillus</taxon>
    </lineage>
</organism>
<evidence type="ECO:0000256" key="1">
    <source>
        <dbReference type="ARBA" id="ARBA00004141"/>
    </source>
</evidence>
<keyword evidence="4 6" id="KW-0472">Membrane</keyword>
<feature type="transmembrane region" description="Helical" evidence="6">
    <location>
        <begin position="497"/>
        <end position="519"/>
    </location>
</feature>
<comment type="subcellular location">
    <subcellularLocation>
        <location evidence="1">Membrane</location>
        <topology evidence="1">Multi-pass membrane protein</topology>
    </subcellularLocation>
</comment>
<keyword evidence="3 6" id="KW-1133">Transmembrane helix</keyword>
<dbReference type="InterPro" id="IPR020846">
    <property type="entry name" value="MFS_dom"/>
</dbReference>
<feature type="domain" description="Major facilitator superfamily (MFS) profile" evidence="7">
    <location>
        <begin position="122"/>
        <end position="555"/>
    </location>
</feature>
<dbReference type="PANTHER" id="PTHR23502:SF59">
    <property type="entry name" value="MULTIDRUG TRANSPORTER, PUTATIVE (AFU_ORTHOLOGUE AFUA_1G10370)-RELATED"/>
    <property type="match status" value="1"/>
</dbReference>
<evidence type="ECO:0000256" key="2">
    <source>
        <dbReference type="ARBA" id="ARBA00022692"/>
    </source>
</evidence>
<dbReference type="Proteomes" id="UP000664169">
    <property type="component" value="Unassembled WGS sequence"/>
</dbReference>
<feature type="transmembrane region" description="Helical" evidence="6">
    <location>
        <begin position="190"/>
        <end position="208"/>
    </location>
</feature>
<dbReference type="InterPro" id="IPR011701">
    <property type="entry name" value="MFS"/>
</dbReference>
<keyword evidence="9" id="KW-1185">Reference proteome</keyword>
<feature type="region of interest" description="Disordered" evidence="5">
    <location>
        <begin position="1"/>
        <end position="69"/>
    </location>
</feature>
<reference evidence="8" key="1">
    <citation type="submission" date="2021-03" db="EMBL/GenBank/DDBJ databases">
        <authorList>
            <person name="Tagirdzhanova G."/>
        </authorList>
    </citation>
    <scope>NUCLEOTIDE SEQUENCE</scope>
</reference>
<feature type="transmembrane region" description="Helical" evidence="6">
    <location>
        <begin position="389"/>
        <end position="412"/>
    </location>
</feature>
<dbReference type="Gene3D" id="1.20.1250.20">
    <property type="entry name" value="MFS general substrate transporter like domains"/>
    <property type="match status" value="1"/>
</dbReference>
<evidence type="ECO:0000256" key="6">
    <source>
        <dbReference type="SAM" id="Phobius"/>
    </source>
</evidence>
<feature type="transmembrane region" description="Helical" evidence="6">
    <location>
        <begin position="249"/>
        <end position="273"/>
    </location>
</feature>
<comment type="caution">
    <text evidence="8">The sequence shown here is derived from an EMBL/GenBank/DDBJ whole genome shotgun (WGS) entry which is preliminary data.</text>
</comment>
<name>A0A8H3HY06_9LECA</name>
<feature type="compositionally biased region" description="Low complexity" evidence="5">
    <location>
        <begin position="21"/>
        <end position="36"/>
    </location>
</feature>
<dbReference type="GO" id="GO:0022857">
    <property type="term" value="F:transmembrane transporter activity"/>
    <property type="evidence" value="ECO:0007669"/>
    <property type="project" value="InterPro"/>
</dbReference>
<gene>
    <name evidence="8" type="ORF">GOMPHAMPRED_005022</name>
</gene>
<dbReference type="InterPro" id="IPR036259">
    <property type="entry name" value="MFS_trans_sf"/>
</dbReference>
<feature type="transmembrane region" description="Helical" evidence="6">
    <location>
        <begin position="350"/>
        <end position="369"/>
    </location>
</feature>
<dbReference type="FunFam" id="1.20.1250.20:FF:000011">
    <property type="entry name" value="MFS multidrug transporter, putative"/>
    <property type="match status" value="1"/>
</dbReference>
<feature type="transmembrane region" description="Helical" evidence="6">
    <location>
        <begin position="122"/>
        <end position="143"/>
    </location>
</feature>
<feature type="transmembrane region" description="Helical" evidence="6">
    <location>
        <begin position="433"/>
        <end position="455"/>
    </location>
</feature>